<dbReference type="GeneID" id="37079801"/>
<protein>
    <submittedName>
        <fullName evidence="2">Uncharacterized protein</fullName>
    </submittedName>
</protein>
<name>A0A318ZJR6_9EURO</name>
<dbReference type="RefSeq" id="XP_025430785.1">
    <property type="nucleotide sequence ID" value="XM_025578572.1"/>
</dbReference>
<gene>
    <name evidence="2" type="ORF">BP01DRAFT_400126</name>
</gene>
<organism evidence="2 3">
    <name type="scientific">Aspergillus saccharolyticus JOP 1030-1</name>
    <dbReference type="NCBI Taxonomy" id="1450539"/>
    <lineage>
        <taxon>Eukaryota</taxon>
        <taxon>Fungi</taxon>
        <taxon>Dikarya</taxon>
        <taxon>Ascomycota</taxon>
        <taxon>Pezizomycotina</taxon>
        <taxon>Eurotiomycetes</taxon>
        <taxon>Eurotiomycetidae</taxon>
        <taxon>Eurotiales</taxon>
        <taxon>Aspergillaceae</taxon>
        <taxon>Aspergillus</taxon>
        <taxon>Aspergillus subgen. Circumdati</taxon>
    </lineage>
</organism>
<keyword evidence="1" id="KW-0812">Transmembrane</keyword>
<reference evidence="2 3" key="1">
    <citation type="submission" date="2016-12" db="EMBL/GenBank/DDBJ databases">
        <title>The genomes of Aspergillus section Nigri reveals drivers in fungal speciation.</title>
        <authorList>
            <consortium name="DOE Joint Genome Institute"/>
            <person name="Vesth T.C."/>
            <person name="Nybo J."/>
            <person name="Theobald S."/>
            <person name="Brandl J."/>
            <person name="Frisvad J.C."/>
            <person name="Nielsen K.F."/>
            <person name="Lyhne E.K."/>
            <person name="Kogle M.E."/>
            <person name="Kuo A."/>
            <person name="Riley R."/>
            <person name="Clum A."/>
            <person name="Nolan M."/>
            <person name="Lipzen A."/>
            <person name="Salamov A."/>
            <person name="Henrissat B."/>
            <person name="Wiebenga A."/>
            <person name="De Vries R.P."/>
            <person name="Grigoriev I.V."/>
            <person name="Mortensen U.H."/>
            <person name="Andersen M.R."/>
            <person name="Baker S.E."/>
        </authorList>
    </citation>
    <scope>NUCLEOTIDE SEQUENCE [LARGE SCALE GENOMIC DNA]</scope>
    <source>
        <strain evidence="2 3">JOP 1030-1</strain>
    </source>
</reference>
<evidence type="ECO:0000313" key="2">
    <source>
        <dbReference type="EMBL" id="PYH44803.1"/>
    </source>
</evidence>
<feature type="transmembrane region" description="Helical" evidence="1">
    <location>
        <begin position="126"/>
        <end position="143"/>
    </location>
</feature>
<dbReference type="STRING" id="1450539.A0A318ZJR6"/>
<proteinExistence type="predicted"/>
<accession>A0A318ZJR6</accession>
<evidence type="ECO:0000256" key="1">
    <source>
        <dbReference type="SAM" id="Phobius"/>
    </source>
</evidence>
<evidence type="ECO:0000313" key="3">
    <source>
        <dbReference type="Proteomes" id="UP000248349"/>
    </source>
</evidence>
<dbReference type="Proteomes" id="UP000248349">
    <property type="component" value="Unassembled WGS sequence"/>
</dbReference>
<keyword evidence="1" id="KW-1133">Transmembrane helix</keyword>
<sequence length="156" mass="17766">MSPLNRLERRLAKDLELDPDILIPVETIEPVVVPPWWEPLPMDIADSREEAIWRYALLSSTTLPAYTNSSGHSGGIGATVVIRNKNHIRPVGCDIIYMVYAAKLTGIELALTLAEGELEYSIYRKAVPLATITISTVFLLMWWRIRYIFSKKLVYY</sequence>
<keyword evidence="1" id="KW-0472">Membrane</keyword>
<keyword evidence="3" id="KW-1185">Reference proteome</keyword>
<dbReference type="EMBL" id="KZ821235">
    <property type="protein sequence ID" value="PYH44803.1"/>
    <property type="molecule type" value="Genomic_DNA"/>
</dbReference>
<dbReference type="AlphaFoldDB" id="A0A318ZJR6"/>